<dbReference type="GO" id="GO:0003677">
    <property type="term" value="F:DNA binding"/>
    <property type="evidence" value="ECO:0007669"/>
    <property type="project" value="UniProtKB-KW"/>
</dbReference>
<accession>A0A0R2CYF5</accession>
<dbReference type="PATRIC" id="fig|1423802.4.peg.1110"/>
<keyword evidence="1 5" id="KW-0238">DNA-binding</keyword>
<feature type="coiled-coil region" evidence="2">
    <location>
        <begin position="63"/>
        <end position="90"/>
    </location>
</feature>
<dbReference type="SMART" id="SM00530">
    <property type="entry name" value="HTH_XRE"/>
    <property type="match status" value="1"/>
</dbReference>
<dbReference type="InterPro" id="IPR001387">
    <property type="entry name" value="Cro/C1-type_HTH"/>
</dbReference>
<dbReference type="RefSeq" id="WP_056977219.1">
    <property type="nucleotide sequence ID" value="NZ_AYZR01000002.1"/>
</dbReference>
<dbReference type="SUPFAM" id="SSF47413">
    <property type="entry name" value="lambda repressor-like DNA-binding domains"/>
    <property type="match status" value="1"/>
</dbReference>
<evidence type="ECO:0000256" key="1">
    <source>
        <dbReference type="ARBA" id="ARBA00023125"/>
    </source>
</evidence>
<feature type="transmembrane region" description="Helical" evidence="3">
    <location>
        <begin position="106"/>
        <end position="131"/>
    </location>
</feature>
<feature type="domain" description="HTH cro/C1-type" evidence="4">
    <location>
        <begin position="12"/>
        <end position="66"/>
    </location>
</feature>
<gene>
    <name evidence="5" type="ORF">FC56_GL001096</name>
</gene>
<keyword evidence="3" id="KW-0472">Membrane</keyword>
<comment type="caution">
    <text evidence="5">The sequence shown here is derived from an EMBL/GenBank/DDBJ whole genome shotgun (WGS) entry which is preliminary data.</text>
</comment>
<dbReference type="EMBL" id="AYZR01000002">
    <property type="protein sequence ID" value="KRM94724.1"/>
    <property type="molecule type" value="Genomic_DNA"/>
</dbReference>
<name>A0A0R2CYF5_9LACO</name>
<dbReference type="PROSITE" id="PS50943">
    <property type="entry name" value="HTH_CROC1"/>
    <property type="match status" value="1"/>
</dbReference>
<dbReference type="PANTHER" id="PTHR46558">
    <property type="entry name" value="TRACRIPTIONAL REGULATORY PROTEIN-RELATED-RELATED"/>
    <property type="match status" value="1"/>
</dbReference>
<proteinExistence type="predicted"/>
<feature type="transmembrane region" description="Helical" evidence="3">
    <location>
        <begin position="143"/>
        <end position="162"/>
    </location>
</feature>
<keyword evidence="3" id="KW-1133">Transmembrane helix</keyword>
<keyword evidence="3" id="KW-0812">Transmembrane</keyword>
<dbReference type="Gene3D" id="1.10.260.40">
    <property type="entry name" value="lambda repressor-like DNA-binding domains"/>
    <property type="match status" value="1"/>
</dbReference>
<keyword evidence="2" id="KW-0175">Coiled coil</keyword>
<keyword evidence="6" id="KW-1185">Reference proteome</keyword>
<dbReference type="STRING" id="1423802.FC56_GL001096"/>
<evidence type="ECO:0000256" key="2">
    <source>
        <dbReference type="SAM" id="Coils"/>
    </source>
</evidence>
<dbReference type="InterPro" id="IPR010982">
    <property type="entry name" value="Lambda_DNA-bd_dom_sf"/>
</dbReference>
<dbReference type="CDD" id="cd00093">
    <property type="entry name" value="HTH_XRE"/>
    <property type="match status" value="1"/>
</dbReference>
<dbReference type="Pfam" id="PF01381">
    <property type="entry name" value="HTH_3"/>
    <property type="match status" value="1"/>
</dbReference>
<dbReference type="Proteomes" id="UP000051256">
    <property type="component" value="Unassembled WGS sequence"/>
</dbReference>
<evidence type="ECO:0000313" key="6">
    <source>
        <dbReference type="Proteomes" id="UP000051256"/>
    </source>
</evidence>
<evidence type="ECO:0000313" key="5">
    <source>
        <dbReference type="EMBL" id="KRM94724.1"/>
    </source>
</evidence>
<dbReference type="AlphaFoldDB" id="A0A0R2CYF5"/>
<reference evidence="5 6" key="1">
    <citation type="journal article" date="2015" name="Genome Announc.">
        <title>Expanding the biotechnology potential of lactobacilli through comparative genomics of 213 strains and associated genera.</title>
        <authorList>
            <person name="Sun Z."/>
            <person name="Harris H.M."/>
            <person name="McCann A."/>
            <person name="Guo C."/>
            <person name="Argimon S."/>
            <person name="Zhang W."/>
            <person name="Yang X."/>
            <person name="Jeffery I.B."/>
            <person name="Cooney J.C."/>
            <person name="Kagawa T.F."/>
            <person name="Liu W."/>
            <person name="Song Y."/>
            <person name="Salvetti E."/>
            <person name="Wrobel A."/>
            <person name="Rasinkangas P."/>
            <person name="Parkhill J."/>
            <person name="Rea M.C."/>
            <person name="O'Sullivan O."/>
            <person name="Ritari J."/>
            <person name="Douillard F.P."/>
            <person name="Paul Ross R."/>
            <person name="Yang R."/>
            <person name="Briner A.E."/>
            <person name="Felis G.E."/>
            <person name="de Vos W.M."/>
            <person name="Barrangou R."/>
            <person name="Klaenhammer T.R."/>
            <person name="Caufield P.W."/>
            <person name="Cui Y."/>
            <person name="Zhang H."/>
            <person name="O'Toole P.W."/>
        </authorList>
    </citation>
    <scope>NUCLEOTIDE SEQUENCE [LARGE SCALE GENOMIC DNA]</scope>
    <source>
        <strain evidence="5 6">DSM 24302</strain>
    </source>
</reference>
<evidence type="ECO:0000256" key="3">
    <source>
        <dbReference type="SAM" id="Phobius"/>
    </source>
</evidence>
<evidence type="ECO:0000259" key="4">
    <source>
        <dbReference type="PROSITE" id="PS50943"/>
    </source>
</evidence>
<sequence>MIFIDNGLAIQLKEARSNTGYSQNDVATILHITRQSVSKWERGIVYPDLDNLIRLSDIYKVSIDDLVNKNSELKSQIKLNNKKIKEQKEKLGKVNTQLYQNTNEGIFLLILVLASAVVPPIGVVLPIYVMWRNTKYNSFHKTIYIASIVVVLISLWGTAIFINDNWLEPTHTEIYRVNE</sequence>
<organism evidence="5 6">
    <name type="scientific">Lentilactobacillus senioris DSM 24302 = JCM 17472</name>
    <dbReference type="NCBI Taxonomy" id="1423802"/>
    <lineage>
        <taxon>Bacteria</taxon>
        <taxon>Bacillati</taxon>
        <taxon>Bacillota</taxon>
        <taxon>Bacilli</taxon>
        <taxon>Lactobacillales</taxon>
        <taxon>Lactobacillaceae</taxon>
        <taxon>Lentilactobacillus</taxon>
    </lineage>
</organism>
<protein>
    <submittedName>
        <fullName evidence="5">DNA-binding helix-turn-helix protein</fullName>
    </submittedName>
</protein>
<dbReference type="PANTHER" id="PTHR46558:SF4">
    <property type="entry name" value="DNA-BIDING PHAGE PROTEIN"/>
    <property type="match status" value="1"/>
</dbReference>